<name>A0A538TYH1_UNCEI</name>
<dbReference type="Proteomes" id="UP000316609">
    <property type="component" value="Unassembled WGS sequence"/>
</dbReference>
<protein>
    <recommendedName>
        <fullName evidence="3">LA2681-like HEPN domain-containing protein</fullName>
    </recommendedName>
</protein>
<proteinExistence type="predicted"/>
<dbReference type="AlphaFoldDB" id="A0A538TYH1"/>
<evidence type="ECO:0000313" key="1">
    <source>
        <dbReference type="EMBL" id="TMQ68697.1"/>
    </source>
</evidence>
<gene>
    <name evidence="1" type="ORF">E6K78_00215</name>
</gene>
<reference evidence="1 2" key="1">
    <citation type="journal article" date="2019" name="Nat. Microbiol.">
        <title>Mediterranean grassland soil C-N compound turnover is dependent on rainfall and depth, and is mediated by genomically divergent microorganisms.</title>
        <authorList>
            <person name="Diamond S."/>
            <person name="Andeer P.F."/>
            <person name="Li Z."/>
            <person name="Crits-Christoph A."/>
            <person name="Burstein D."/>
            <person name="Anantharaman K."/>
            <person name="Lane K.R."/>
            <person name="Thomas B.C."/>
            <person name="Pan C."/>
            <person name="Northen T.R."/>
            <person name="Banfield J.F."/>
        </authorList>
    </citation>
    <scope>NUCLEOTIDE SEQUENCE [LARGE SCALE GENOMIC DNA]</scope>
    <source>
        <strain evidence="1">WS_8</strain>
    </source>
</reference>
<comment type="caution">
    <text evidence="1">The sequence shown here is derived from an EMBL/GenBank/DDBJ whole genome shotgun (WGS) entry which is preliminary data.</text>
</comment>
<evidence type="ECO:0008006" key="3">
    <source>
        <dbReference type="Google" id="ProtNLM"/>
    </source>
</evidence>
<sequence>MKYLVLVTTLSHQIQGVLAFHVLIHADLERLGNREWKDPKLSYGENKFRMKILGGLVFSYRRFAAELSLLALAKAFEDTSVEARELGCGKFDIWKGDELRLRYHHDMRYIRALANTVKHSQSRIIDSNEKNNRFLIDECGVKPGYEIEHLRLDIPRHVYRVYWFLKQLAAHLAGVRAEPVPKRERNGFRQFERLMLPAFLKMRVTSGR</sequence>
<evidence type="ECO:0000313" key="2">
    <source>
        <dbReference type="Proteomes" id="UP000316609"/>
    </source>
</evidence>
<organism evidence="1 2">
    <name type="scientific">Eiseniibacteriota bacterium</name>
    <dbReference type="NCBI Taxonomy" id="2212470"/>
    <lineage>
        <taxon>Bacteria</taxon>
        <taxon>Candidatus Eiseniibacteriota</taxon>
    </lineage>
</organism>
<dbReference type="EMBL" id="VBOY01000005">
    <property type="protein sequence ID" value="TMQ68697.1"/>
    <property type="molecule type" value="Genomic_DNA"/>
</dbReference>
<accession>A0A538TYH1</accession>